<protein>
    <submittedName>
        <fullName evidence="1">Uncharacterized protein</fullName>
    </submittedName>
</protein>
<comment type="caution">
    <text evidence="1">The sequence shown here is derived from an EMBL/GenBank/DDBJ whole genome shotgun (WGS) entry which is preliminary data.</text>
</comment>
<sequence>MPSVKVTSAPLAQEGKDLLPQLGALDIASASNTKLAHMFCTSPIIYQFGWSKVVRISEDLVIKGGGCMTRGEAQTQKLAKDLGFRVPTVHRVFAHIFPDYGDQDEECWLIVILCQERL</sequence>
<dbReference type="EMBL" id="ONZP01000010">
    <property type="protein sequence ID" value="SPJ70487.1"/>
    <property type="molecule type" value="Genomic_DNA"/>
</dbReference>
<name>A0AAE8SCE9_9HYPO</name>
<accession>A0AAE8SCE9</accession>
<organism evidence="1 2">
    <name type="scientific">Fusarium torulosum</name>
    <dbReference type="NCBI Taxonomy" id="33205"/>
    <lineage>
        <taxon>Eukaryota</taxon>
        <taxon>Fungi</taxon>
        <taxon>Dikarya</taxon>
        <taxon>Ascomycota</taxon>
        <taxon>Pezizomycotina</taxon>
        <taxon>Sordariomycetes</taxon>
        <taxon>Hypocreomycetidae</taxon>
        <taxon>Hypocreales</taxon>
        <taxon>Nectriaceae</taxon>
        <taxon>Fusarium</taxon>
    </lineage>
</organism>
<evidence type="ECO:0000313" key="1">
    <source>
        <dbReference type="EMBL" id="SPJ70487.1"/>
    </source>
</evidence>
<proteinExistence type="predicted"/>
<dbReference type="AlphaFoldDB" id="A0AAE8SCE9"/>
<gene>
    <name evidence="1" type="ORF">FTOL_00215</name>
</gene>
<dbReference type="Proteomes" id="UP001187734">
    <property type="component" value="Unassembled WGS sequence"/>
</dbReference>
<evidence type="ECO:0000313" key="2">
    <source>
        <dbReference type="Proteomes" id="UP001187734"/>
    </source>
</evidence>
<reference evidence="1" key="1">
    <citation type="submission" date="2018-03" db="EMBL/GenBank/DDBJ databases">
        <authorList>
            <person name="Guldener U."/>
        </authorList>
    </citation>
    <scope>NUCLEOTIDE SEQUENCE</scope>
</reference>
<keyword evidence="2" id="KW-1185">Reference proteome</keyword>